<protein>
    <submittedName>
        <fullName evidence="1">Putative ovule protein</fullName>
    </submittedName>
</protein>
<name>A0A0V0GLZ9_SOLCH</name>
<accession>A0A0V0GLZ9</accession>
<dbReference type="AlphaFoldDB" id="A0A0V0GLZ9"/>
<proteinExistence type="predicted"/>
<evidence type="ECO:0000313" key="1">
    <source>
        <dbReference type="EMBL" id="JAP08729.1"/>
    </source>
</evidence>
<sequence>GGLASFLKLHSRLSPNTLHPQVQYKLVFPSFHEGRSNFHSTQSRWNQQSLPSVPSTIEMTRGHHPAKMKCNIVHLKRMPLILQPRHEL</sequence>
<reference evidence="1" key="1">
    <citation type="submission" date="2015-12" db="EMBL/GenBank/DDBJ databases">
        <title>Gene expression during late stages of embryo sac development: a critical building block for successful pollen-pistil interactions.</title>
        <authorList>
            <person name="Liu Y."/>
            <person name="Joly V."/>
            <person name="Sabar M."/>
            <person name="Matton D.P."/>
        </authorList>
    </citation>
    <scope>NUCLEOTIDE SEQUENCE</scope>
</reference>
<organism evidence="1">
    <name type="scientific">Solanum chacoense</name>
    <name type="common">Chaco potato</name>
    <dbReference type="NCBI Taxonomy" id="4108"/>
    <lineage>
        <taxon>Eukaryota</taxon>
        <taxon>Viridiplantae</taxon>
        <taxon>Streptophyta</taxon>
        <taxon>Embryophyta</taxon>
        <taxon>Tracheophyta</taxon>
        <taxon>Spermatophyta</taxon>
        <taxon>Magnoliopsida</taxon>
        <taxon>eudicotyledons</taxon>
        <taxon>Gunneridae</taxon>
        <taxon>Pentapetalae</taxon>
        <taxon>asterids</taxon>
        <taxon>lamiids</taxon>
        <taxon>Solanales</taxon>
        <taxon>Solanaceae</taxon>
        <taxon>Solanoideae</taxon>
        <taxon>Solaneae</taxon>
        <taxon>Solanum</taxon>
    </lineage>
</organism>
<dbReference type="EMBL" id="GEDG01036380">
    <property type="protein sequence ID" value="JAP08729.1"/>
    <property type="molecule type" value="Transcribed_RNA"/>
</dbReference>
<feature type="non-terminal residue" evidence="1">
    <location>
        <position position="1"/>
    </location>
</feature>